<organism evidence="1 2">
    <name type="scientific">Pedobacter africanus</name>
    <dbReference type="NCBI Taxonomy" id="151894"/>
    <lineage>
        <taxon>Bacteria</taxon>
        <taxon>Pseudomonadati</taxon>
        <taxon>Bacteroidota</taxon>
        <taxon>Sphingobacteriia</taxon>
        <taxon>Sphingobacteriales</taxon>
        <taxon>Sphingobacteriaceae</taxon>
        <taxon>Pedobacter</taxon>
    </lineage>
</organism>
<keyword evidence="2" id="KW-1185">Reference proteome</keyword>
<accession>A0ACC6KYP5</accession>
<dbReference type="EMBL" id="JAVDTF010000002">
    <property type="protein sequence ID" value="MDR6784292.1"/>
    <property type="molecule type" value="Genomic_DNA"/>
</dbReference>
<gene>
    <name evidence="1" type="ORF">J2X78_002857</name>
</gene>
<proteinExistence type="predicted"/>
<reference evidence="1" key="1">
    <citation type="submission" date="2023-07" db="EMBL/GenBank/DDBJ databases">
        <title>Sorghum-associated microbial communities from plants grown in Nebraska, USA.</title>
        <authorList>
            <person name="Schachtman D."/>
        </authorList>
    </citation>
    <scope>NUCLEOTIDE SEQUENCE</scope>
    <source>
        <strain evidence="1">2697</strain>
    </source>
</reference>
<protein>
    <submittedName>
        <fullName evidence="1">Outer membrane protein</fullName>
    </submittedName>
</protein>
<comment type="caution">
    <text evidence="1">The sequence shown here is derived from an EMBL/GenBank/DDBJ whole genome shotgun (WGS) entry which is preliminary data.</text>
</comment>
<evidence type="ECO:0000313" key="2">
    <source>
        <dbReference type="Proteomes" id="UP001246858"/>
    </source>
</evidence>
<dbReference type="Proteomes" id="UP001246858">
    <property type="component" value="Unassembled WGS sequence"/>
</dbReference>
<sequence>MKTIISYNASLKLSLALSFIFLAGVVQQSVAQEVITVQRAIEVTLQNNLQITKSKLSEDLAEENFKQAKLAQYPRLNGSVDQRMSWGRNNIGTSGIYENTQNYSFSPGLGLGVDLFNGFSKINQIRQNKLLLEAGKMNTDKIKNDLTLSVVTSYMEILYNKDRLKAAKEQLEVARKTLKQQQALLDVGNKTLADLAEAKSQVATAELDVTNADNALTISFITLVQLMDIPSSTRFEVQAPNAANFTKSNSAYDAETIYAEALTYFPDIKLAALQTAAAKKGIDVAKGSLYPSLSMSGSYGSSYIYSYNLPDYNPSLPPNTPQNLRFRDQIENNVSKGLGLSLSIPIFNGLQAKSGVKKARINLLQTQADEQLAKNNLNKIIYQAVADLKAAESTNESATKTFNAQKEAFSVIEQRYNVGLVNSLDYSTSLTKRNKAEIDMIRAKYDLLFKAKVIDYYLGKQIVF</sequence>
<name>A0ACC6KYP5_9SPHI</name>
<evidence type="ECO:0000313" key="1">
    <source>
        <dbReference type="EMBL" id="MDR6784292.1"/>
    </source>
</evidence>